<dbReference type="STRING" id="33960.TY91_07690"/>
<dbReference type="GO" id="GO:0016829">
    <property type="term" value="F:lyase activity"/>
    <property type="evidence" value="ECO:0007669"/>
    <property type="project" value="UniProtKB-KW"/>
</dbReference>
<dbReference type="CDD" id="cd03316">
    <property type="entry name" value="MR_like"/>
    <property type="match status" value="1"/>
</dbReference>
<dbReference type="SMART" id="SM00922">
    <property type="entry name" value="MR_MLE"/>
    <property type="match status" value="1"/>
</dbReference>
<dbReference type="SUPFAM" id="SSF54826">
    <property type="entry name" value="Enolase N-terminal domain-like"/>
    <property type="match status" value="1"/>
</dbReference>
<dbReference type="Gene3D" id="3.30.390.10">
    <property type="entry name" value="Enolase-like, N-terminal domain"/>
    <property type="match status" value="1"/>
</dbReference>
<keyword evidence="2" id="KW-0460">Magnesium</keyword>
<dbReference type="InterPro" id="IPR036849">
    <property type="entry name" value="Enolase-like_C_sf"/>
</dbReference>
<organism evidence="5 6">
    <name type="scientific">Secundilactobacillus collinoides DSM 20515 = JCM 1123</name>
    <dbReference type="NCBI Taxonomy" id="1423733"/>
    <lineage>
        <taxon>Bacteria</taxon>
        <taxon>Bacillati</taxon>
        <taxon>Bacillota</taxon>
        <taxon>Bacilli</taxon>
        <taxon>Lactobacillales</taxon>
        <taxon>Lactobacillaceae</taxon>
        <taxon>Secundilactobacillus</taxon>
    </lineage>
</organism>
<dbReference type="SFLD" id="SFLDG00179">
    <property type="entry name" value="mandelate_racemase"/>
    <property type="match status" value="1"/>
</dbReference>
<dbReference type="InterPro" id="IPR018110">
    <property type="entry name" value="Mandel_Rmase/mucon_lact_enz_CS"/>
</dbReference>
<proteinExistence type="predicted"/>
<evidence type="ECO:0000256" key="3">
    <source>
        <dbReference type="ARBA" id="ARBA00023239"/>
    </source>
</evidence>
<evidence type="ECO:0000313" key="5">
    <source>
        <dbReference type="EMBL" id="KRM77265.1"/>
    </source>
</evidence>
<dbReference type="InterPro" id="IPR013342">
    <property type="entry name" value="Mandelate_racemase_C"/>
</dbReference>
<gene>
    <name evidence="5" type="ORF">FC82_GL000510</name>
</gene>
<dbReference type="InterPro" id="IPR013341">
    <property type="entry name" value="Mandelate_racemase_N_dom"/>
</dbReference>
<accession>A0A0R2BDN4</accession>
<evidence type="ECO:0000259" key="4">
    <source>
        <dbReference type="SMART" id="SM00922"/>
    </source>
</evidence>
<dbReference type="InterPro" id="IPR029017">
    <property type="entry name" value="Enolase-like_N"/>
</dbReference>
<dbReference type="Gene3D" id="3.20.20.120">
    <property type="entry name" value="Enolase-like C-terminal domain"/>
    <property type="match status" value="1"/>
</dbReference>
<dbReference type="EMBL" id="AYYR01000013">
    <property type="protein sequence ID" value="KRM77265.1"/>
    <property type="molecule type" value="Genomic_DNA"/>
</dbReference>
<dbReference type="AlphaFoldDB" id="A0A0R2BDN4"/>
<name>A0A0R2BDN4_SECCO</name>
<feature type="domain" description="Mandelate racemase/muconate lactonizing enzyme C-terminal" evidence="4">
    <location>
        <begin position="126"/>
        <end position="238"/>
    </location>
</feature>
<dbReference type="PROSITE" id="PS00908">
    <property type="entry name" value="MR_MLE_1"/>
    <property type="match status" value="1"/>
</dbReference>
<dbReference type="InterPro" id="IPR029065">
    <property type="entry name" value="Enolase_C-like"/>
</dbReference>
<dbReference type="PANTHER" id="PTHR48080">
    <property type="entry name" value="D-GALACTONATE DEHYDRATASE-RELATED"/>
    <property type="match status" value="1"/>
</dbReference>
<evidence type="ECO:0000256" key="1">
    <source>
        <dbReference type="ARBA" id="ARBA00022723"/>
    </source>
</evidence>
<evidence type="ECO:0000313" key="6">
    <source>
        <dbReference type="Proteomes" id="UP000051845"/>
    </source>
</evidence>
<keyword evidence="3" id="KW-0456">Lyase</keyword>
<dbReference type="SUPFAM" id="SSF51604">
    <property type="entry name" value="Enolase C-terminal domain-like"/>
    <property type="match status" value="1"/>
</dbReference>
<protein>
    <recommendedName>
        <fullName evidence="4">Mandelate racemase/muconate lactonizing enzyme C-terminal domain-containing protein</fullName>
    </recommendedName>
</protein>
<dbReference type="SFLD" id="SFLDS00001">
    <property type="entry name" value="Enolase"/>
    <property type="match status" value="1"/>
</dbReference>
<sequence>MIKMKIETIKLIPASKYLFVEITTNTGIKGVGEVGVWGFLDSTAEVIDKFRDYLVGKDPFNIEDHWNYLYRSMYFRGNIIMGALSAIDIALWDIKGKALGVPIYQLLGGKTRDKIRCYAVAFAYTPETIAKQCLNLKKSGFNAVRLMITKNIEDSSSSKVSKTFSQSIKDYLANIKACREAVGDDFDIILECHRSLTPAEAIVLSQRAAKYNPLFIEDPIAPDNVEMMQEVAEKSPIPVATGERNINIQEFEIQLQHHAAKYVRPDVCVVGGITAGKKIASIAEANYAQIVPHNPLGPISTAACIQLAASIPNFAIQEFPSFYFQGEESKMLKDSFEVHNGYITVPERPGLGIELIKDVEEKYPVAQRNIKAQRAFDGSIVDV</sequence>
<dbReference type="Pfam" id="PF13378">
    <property type="entry name" value="MR_MLE_C"/>
    <property type="match status" value="1"/>
</dbReference>
<dbReference type="PANTHER" id="PTHR48080:SF2">
    <property type="entry name" value="D-GALACTONATE DEHYDRATASE"/>
    <property type="match status" value="1"/>
</dbReference>
<dbReference type="GO" id="GO:0046872">
    <property type="term" value="F:metal ion binding"/>
    <property type="evidence" value="ECO:0007669"/>
    <property type="project" value="UniProtKB-KW"/>
</dbReference>
<comment type="caution">
    <text evidence="5">The sequence shown here is derived from an EMBL/GenBank/DDBJ whole genome shotgun (WGS) entry which is preliminary data.</text>
</comment>
<dbReference type="InterPro" id="IPR034593">
    <property type="entry name" value="DgoD-like"/>
</dbReference>
<evidence type="ECO:0000256" key="2">
    <source>
        <dbReference type="ARBA" id="ARBA00022842"/>
    </source>
</evidence>
<dbReference type="PATRIC" id="fig|1423733.4.peg.532"/>
<reference evidence="5 6" key="1">
    <citation type="journal article" date="2015" name="Genome Announc.">
        <title>Expanding the biotechnology potential of lactobacilli through comparative genomics of 213 strains and associated genera.</title>
        <authorList>
            <person name="Sun Z."/>
            <person name="Harris H.M."/>
            <person name="McCann A."/>
            <person name="Guo C."/>
            <person name="Argimon S."/>
            <person name="Zhang W."/>
            <person name="Yang X."/>
            <person name="Jeffery I.B."/>
            <person name="Cooney J.C."/>
            <person name="Kagawa T.F."/>
            <person name="Liu W."/>
            <person name="Song Y."/>
            <person name="Salvetti E."/>
            <person name="Wrobel A."/>
            <person name="Rasinkangas P."/>
            <person name="Parkhill J."/>
            <person name="Rea M.C."/>
            <person name="O'Sullivan O."/>
            <person name="Ritari J."/>
            <person name="Douillard F.P."/>
            <person name="Paul Ross R."/>
            <person name="Yang R."/>
            <person name="Briner A.E."/>
            <person name="Felis G.E."/>
            <person name="de Vos W.M."/>
            <person name="Barrangou R."/>
            <person name="Klaenhammer T.R."/>
            <person name="Caufield P.W."/>
            <person name="Cui Y."/>
            <person name="Zhang H."/>
            <person name="O'Toole P.W."/>
        </authorList>
    </citation>
    <scope>NUCLEOTIDE SEQUENCE [LARGE SCALE GENOMIC DNA]</scope>
    <source>
        <strain evidence="5 6">DSM 20515</strain>
    </source>
</reference>
<dbReference type="Pfam" id="PF02746">
    <property type="entry name" value="MR_MLE_N"/>
    <property type="match status" value="1"/>
</dbReference>
<dbReference type="GO" id="GO:0009063">
    <property type="term" value="P:amino acid catabolic process"/>
    <property type="evidence" value="ECO:0007669"/>
    <property type="project" value="InterPro"/>
</dbReference>
<dbReference type="Proteomes" id="UP000051845">
    <property type="component" value="Unassembled WGS sequence"/>
</dbReference>
<keyword evidence="1" id="KW-0479">Metal-binding</keyword>